<keyword evidence="4" id="KW-1185">Reference proteome</keyword>
<accession>A0AAX3WXL8</accession>
<dbReference type="InterPro" id="IPR019242">
    <property type="entry name" value="DUF2198"/>
</dbReference>
<organism evidence="3 5">
    <name type="scientific">Lysinibacillus pakistanensis</name>
    <dbReference type="NCBI Taxonomy" id="759811"/>
    <lineage>
        <taxon>Bacteria</taxon>
        <taxon>Bacillati</taxon>
        <taxon>Bacillota</taxon>
        <taxon>Bacilli</taxon>
        <taxon>Bacillales</taxon>
        <taxon>Bacillaceae</taxon>
        <taxon>Lysinibacillus</taxon>
    </lineage>
</organism>
<proteinExistence type="predicted"/>
<keyword evidence="1" id="KW-0472">Membrane</keyword>
<dbReference type="AlphaFoldDB" id="A0AAX3WXL8"/>
<keyword evidence="1" id="KW-1133">Transmembrane helix</keyword>
<keyword evidence="1" id="KW-0812">Transmembrane</keyword>
<dbReference type="Proteomes" id="UP001178322">
    <property type="component" value="Chromosome"/>
</dbReference>
<feature type="transmembrane region" description="Helical" evidence="1">
    <location>
        <begin position="6"/>
        <end position="22"/>
    </location>
</feature>
<evidence type="ECO:0000313" key="4">
    <source>
        <dbReference type="Proteomes" id="UP000373269"/>
    </source>
</evidence>
<protein>
    <submittedName>
        <fullName evidence="3">DUF2198 family protein</fullName>
    </submittedName>
</protein>
<feature type="transmembrane region" description="Helical" evidence="1">
    <location>
        <begin position="29"/>
        <end position="46"/>
    </location>
</feature>
<evidence type="ECO:0000313" key="5">
    <source>
        <dbReference type="Proteomes" id="UP001178322"/>
    </source>
</evidence>
<name>A0AAX3WXL8_9BACI</name>
<dbReference type="RefSeq" id="WP_054770141.1">
    <property type="nucleotide sequence ID" value="NZ_CP045835.1"/>
</dbReference>
<reference evidence="2 4" key="1">
    <citation type="submission" date="2019-11" db="EMBL/GenBank/DDBJ databases">
        <title>Whole Genome Sequencing and Comparative Genomic Analyses of Lysinibacillus pakistanensis LZH-9, a Halotolerant Strain with Excellent COD Removal Capability.</title>
        <authorList>
            <person name="Zhou H."/>
        </authorList>
    </citation>
    <scope>NUCLEOTIDE SEQUENCE [LARGE SCALE GENOMIC DNA]</scope>
    <source>
        <strain evidence="2 4">LZH-9</strain>
    </source>
</reference>
<sequence length="79" mass="8782">MDVFGKMVLALFVPALLVLLFTRITFNRYVALILAIALIAASVYAGYTSPPIIFVIDAFSLTVGFWLASKMKHKKDFNP</sequence>
<evidence type="ECO:0000313" key="3">
    <source>
        <dbReference type="EMBL" id="WHY52412.1"/>
    </source>
</evidence>
<dbReference type="Pfam" id="PF09964">
    <property type="entry name" value="DUF2198"/>
    <property type="match status" value="1"/>
</dbReference>
<gene>
    <name evidence="2" type="ORF">GDS87_03615</name>
    <name evidence="3" type="ORF">QNH24_04015</name>
</gene>
<evidence type="ECO:0000256" key="1">
    <source>
        <dbReference type="SAM" id="Phobius"/>
    </source>
</evidence>
<evidence type="ECO:0000313" key="2">
    <source>
        <dbReference type="EMBL" id="QGG50084.1"/>
    </source>
</evidence>
<feature type="transmembrane region" description="Helical" evidence="1">
    <location>
        <begin position="52"/>
        <end position="69"/>
    </location>
</feature>
<dbReference type="EMBL" id="CP126101">
    <property type="protein sequence ID" value="WHY52412.1"/>
    <property type="molecule type" value="Genomic_DNA"/>
</dbReference>
<reference evidence="3" key="2">
    <citation type="submission" date="2023-05" db="EMBL/GenBank/DDBJ databases">
        <title>Comparative genomics of Bacillaceae isolates and their secondary metabolite potential.</title>
        <authorList>
            <person name="Song L."/>
            <person name="Nielsen L.J."/>
            <person name="Mohite O."/>
            <person name="Xu X."/>
            <person name="Weber T."/>
            <person name="Kovacs A.T."/>
        </authorList>
    </citation>
    <scope>NUCLEOTIDE SEQUENCE</scope>
    <source>
        <strain evidence="3">LY1</strain>
    </source>
</reference>
<dbReference type="EMBL" id="CP045835">
    <property type="protein sequence ID" value="QGG50084.1"/>
    <property type="molecule type" value="Genomic_DNA"/>
</dbReference>
<dbReference type="Proteomes" id="UP000373269">
    <property type="component" value="Chromosome"/>
</dbReference>